<dbReference type="InterPro" id="IPR012341">
    <property type="entry name" value="6hp_glycosidase-like_sf"/>
</dbReference>
<evidence type="ECO:0000256" key="5">
    <source>
        <dbReference type="ARBA" id="ARBA00023295"/>
    </source>
</evidence>
<evidence type="ECO:0000313" key="10">
    <source>
        <dbReference type="Proteomes" id="UP000791080"/>
    </source>
</evidence>
<feature type="chain" id="PRO_5047214838" evidence="8">
    <location>
        <begin position="35"/>
        <end position="689"/>
    </location>
</feature>
<feature type="region of interest" description="Disordered" evidence="7">
    <location>
        <begin position="142"/>
        <end position="166"/>
    </location>
</feature>
<keyword evidence="10" id="KW-1185">Reference proteome</keyword>
<feature type="signal peptide" evidence="8">
    <location>
        <begin position="1"/>
        <end position="34"/>
    </location>
</feature>
<evidence type="ECO:0000256" key="3">
    <source>
        <dbReference type="ARBA" id="ARBA00023001"/>
    </source>
</evidence>
<dbReference type="Gene3D" id="4.10.870.10">
    <property type="entry name" value="Endo-1,4-beta-glucanase f. Domain 3"/>
    <property type="match status" value="1"/>
</dbReference>
<evidence type="ECO:0000256" key="8">
    <source>
        <dbReference type="SAM" id="SignalP"/>
    </source>
</evidence>
<reference evidence="9 10" key="2">
    <citation type="submission" date="2022-06" db="EMBL/GenBank/DDBJ databases">
        <title>Genomic Encyclopedia of Type Strains, Phase I: the one thousand microbial genomes (KMG-I) project.</title>
        <authorList>
            <person name="Kyrpides N."/>
        </authorList>
    </citation>
    <scope>NUCLEOTIDE SEQUENCE [LARGE SCALE GENOMIC DNA]</scope>
    <source>
        <strain evidence="9 10">DSM 43889</strain>
    </source>
</reference>
<sequence length="689" mass="75387">MTASTLRRRSVRKAPVLAAAALLTTAMVPVTSGAAFGGAPADDLPADVEVEPRQPSEYEAAFLDQYEKIKDPASGYFREFDGLLVPYHSVETLLVEAPDHGHQTTSEAFSYYLWLEASYGRVTGDWEPFNAAWESLERFAIPGTEDQPTNSSYDPGSPATYAAEHPSPTQYPALLRQDVPVGEDPLASELSATYGTDEIYGMHWLLDVDNVYGYGFCGDGTDDEPAFINTYQRGSGESVWETVPHPSCETFEFGGENGFLDLFTDDQAYSPQWRYTNAPDADARAVQVAYLAQTWAEEQGQAGAVADTVADAAKMGDYLRYSMYDKYFKQIGDCTSETGCPGAQGKDSAHYLLSWYYSWGGALADAQYPWAFRIGSSASHQGYQNVLAAWALSEVDGLIPESPTAQEDWATSLDRQLEFLRWLQSADGGIAGGATNSWQGDYSDPGADHPTFYGMAYDWQPVWNDPPSNNWFGFQVWDMERVAQYHHITGDERAGEILDNWIPWAIEHTTVGTGGDFGVPSNLSWSGEPDTWDAANPGDNASLRVSVVDQSQDVGVAAGLAKTLLYYAAATGDSAALATGEGLLDALLANQTDLGIATEETREDYSRFDETGDQQLYIPNGWTGTMPNGDVIDSDSTFGSIRSFYQDDPDWPQVQAYLDGGPAPTFTYHRFWAQTDIATAFATHAELFG</sequence>
<dbReference type="SUPFAM" id="SSF48208">
    <property type="entry name" value="Six-hairpin glycosidases"/>
    <property type="match status" value="1"/>
</dbReference>
<proteinExistence type="predicted"/>
<evidence type="ECO:0000256" key="1">
    <source>
        <dbReference type="ARBA" id="ARBA00022729"/>
    </source>
</evidence>
<dbReference type="Gene3D" id="1.50.10.10">
    <property type="match status" value="1"/>
</dbReference>
<keyword evidence="4" id="KW-0119">Carbohydrate metabolism</keyword>
<reference evidence="9 10" key="1">
    <citation type="submission" date="2013-07" db="EMBL/GenBank/DDBJ databases">
        <authorList>
            <consortium name="DOE Joint Genome Institute"/>
            <person name="Reeve W."/>
            <person name="Huntemann M."/>
            <person name="Han J."/>
            <person name="Chen A."/>
            <person name="Kyrpides N."/>
            <person name="Mavromatis K."/>
            <person name="Markowitz V."/>
            <person name="Palaniappan K."/>
            <person name="Ivanova N."/>
            <person name="Schaumberg A."/>
            <person name="Pati A."/>
            <person name="Liolios K."/>
            <person name="Nordberg H.P."/>
            <person name="Cantor M.N."/>
            <person name="Hua S.X."/>
            <person name="Woyke T."/>
        </authorList>
    </citation>
    <scope>NUCLEOTIDE SEQUENCE [LARGE SCALE GENOMIC DNA]</scope>
    <source>
        <strain evidence="9 10">DSM 43889</strain>
    </source>
</reference>
<gene>
    <name evidence="9" type="ORF">G443_004339</name>
</gene>
<evidence type="ECO:0000256" key="6">
    <source>
        <dbReference type="ARBA" id="ARBA00023326"/>
    </source>
</evidence>
<dbReference type="Proteomes" id="UP000791080">
    <property type="component" value="Unassembled WGS sequence"/>
</dbReference>
<dbReference type="EMBL" id="AUBJ02000001">
    <property type="protein sequence ID" value="MCP2334069.1"/>
    <property type="molecule type" value="Genomic_DNA"/>
</dbReference>
<dbReference type="InterPro" id="IPR027390">
    <property type="entry name" value="Endoglucanase_F_dom3"/>
</dbReference>
<comment type="caution">
    <text evidence="9">The sequence shown here is derived from an EMBL/GenBank/DDBJ whole genome shotgun (WGS) entry which is preliminary data.</text>
</comment>
<evidence type="ECO:0000256" key="4">
    <source>
        <dbReference type="ARBA" id="ARBA00023277"/>
    </source>
</evidence>
<accession>A0ABT1JP88</accession>
<evidence type="ECO:0000313" key="9">
    <source>
        <dbReference type="EMBL" id="MCP2334069.1"/>
    </source>
</evidence>
<name>A0ABT1JP88_ACTCY</name>
<dbReference type="InterPro" id="IPR000556">
    <property type="entry name" value="Glyco_hydro_48F"/>
</dbReference>
<dbReference type="Gene3D" id="2.170.160.10">
    <property type="entry name" value="Endo-1,4-beta-glucanase f. Domain 2"/>
    <property type="match status" value="1"/>
</dbReference>
<dbReference type="InterPro" id="IPR023309">
    <property type="entry name" value="Endo-1-4-beta-glucanase_dom2"/>
</dbReference>
<organism evidence="9 10">
    <name type="scientific">Actinoalloteichus caeruleus DSM 43889</name>
    <dbReference type="NCBI Taxonomy" id="1120930"/>
    <lineage>
        <taxon>Bacteria</taxon>
        <taxon>Bacillati</taxon>
        <taxon>Actinomycetota</taxon>
        <taxon>Actinomycetes</taxon>
        <taxon>Pseudonocardiales</taxon>
        <taxon>Pseudonocardiaceae</taxon>
        <taxon>Actinoalloteichus</taxon>
        <taxon>Actinoalloteichus cyanogriseus</taxon>
    </lineage>
</organism>
<keyword evidence="6" id="KW-0624">Polysaccharide degradation</keyword>
<dbReference type="InterPro" id="IPR008928">
    <property type="entry name" value="6-hairpin_glycosidase_sf"/>
</dbReference>
<evidence type="ECO:0000256" key="7">
    <source>
        <dbReference type="SAM" id="MobiDB-lite"/>
    </source>
</evidence>
<keyword evidence="2 9" id="KW-0378">Hydrolase</keyword>
<evidence type="ECO:0000256" key="2">
    <source>
        <dbReference type="ARBA" id="ARBA00022801"/>
    </source>
</evidence>
<protein>
    <submittedName>
        <fullName evidence="9">Glycosyl hydrolase family 48</fullName>
    </submittedName>
</protein>
<dbReference type="GO" id="GO:0016787">
    <property type="term" value="F:hydrolase activity"/>
    <property type="evidence" value="ECO:0007669"/>
    <property type="project" value="UniProtKB-KW"/>
</dbReference>
<keyword evidence="1 8" id="KW-0732">Signal</keyword>
<keyword evidence="3" id="KW-0136">Cellulose degradation</keyword>
<keyword evidence="5" id="KW-0326">Glycosidase</keyword>
<dbReference type="Pfam" id="PF02011">
    <property type="entry name" value="Glyco_hydro_48"/>
    <property type="match status" value="1"/>
</dbReference>
<dbReference type="PRINTS" id="PR00844">
    <property type="entry name" value="GLHYDRLASE48"/>
</dbReference>